<proteinExistence type="predicted"/>
<evidence type="ECO:0000313" key="2">
    <source>
        <dbReference type="Proteomes" id="UP001320119"/>
    </source>
</evidence>
<keyword evidence="2" id="KW-1185">Reference proteome</keyword>
<evidence type="ECO:0008006" key="3">
    <source>
        <dbReference type="Google" id="ProtNLM"/>
    </source>
</evidence>
<protein>
    <recommendedName>
        <fullName evidence="3">PilZ domain-containing protein</fullName>
    </recommendedName>
</protein>
<gene>
    <name evidence="1" type="ORF">MARGE09_P1860</name>
</gene>
<dbReference type="EMBL" id="AP023086">
    <property type="protein sequence ID" value="BCD97659.1"/>
    <property type="molecule type" value="Genomic_DNA"/>
</dbReference>
<sequence length="178" mass="20718">MSSERRRYFRINDTVKLSYQVVHSKQESSADDTFELIADQDRRMEILIAEQKHVHPELIELIALLNQKIERLTQVDKHTKTTLAYRARKVNMSACGLAFAEDSPLDIGAHLRLFLVLDDEEKLEVDGLLVDCHQGESDEFIWRVDFLNLREAVQEKLIQHVVRRQSTLLAERRNQPAP</sequence>
<evidence type="ECO:0000313" key="1">
    <source>
        <dbReference type="EMBL" id="BCD97659.1"/>
    </source>
</evidence>
<name>A0AAN1WHF1_9GAMM</name>
<dbReference type="Proteomes" id="UP001320119">
    <property type="component" value="Chromosome"/>
</dbReference>
<accession>A0AAN1WHF1</accession>
<reference evidence="1 2" key="1">
    <citation type="journal article" date="2022" name="IScience">
        <title>An ultrasensitive nanofiber-based assay for enzymatic hydrolysis and deep-sea microbial degradation of cellulose.</title>
        <authorList>
            <person name="Tsudome M."/>
            <person name="Tachioka M."/>
            <person name="Miyazaki M."/>
            <person name="Uchimura K."/>
            <person name="Tsuda M."/>
            <person name="Takaki Y."/>
            <person name="Deguchi S."/>
        </authorList>
    </citation>
    <scope>NUCLEOTIDE SEQUENCE [LARGE SCALE GENOMIC DNA]</scope>
    <source>
        <strain evidence="1 2">GE09</strain>
    </source>
</reference>
<organism evidence="1 2">
    <name type="scientific">Marinagarivorans cellulosilyticus</name>
    <dbReference type="NCBI Taxonomy" id="2721545"/>
    <lineage>
        <taxon>Bacteria</taxon>
        <taxon>Pseudomonadati</taxon>
        <taxon>Pseudomonadota</taxon>
        <taxon>Gammaproteobacteria</taxon>
        <taxon>Cellvibrionales</taxon>
        <taxon>Cellvibrionaceae</taxon>
        <taxon>Marinagarivorans</taxon>
    </lineage>
</organism>
<dbReference type="RefSeq" id="WP_236987121.1">
    <property type="nucleotide sequence ID" value="NZ_AP023086.1"/>
</dbReference>
<dbReference type="AlphaFoldDB" id="A0AAN1WHF1"/>
<dbReference type="KEGG" id="marq:MARGE09_P1860"/>